<keyword evidence="1" id="KW-0732">Signal</keyword>
<dbReference type="HOGENOM" id="CLU_097950_0_0_12"/>
<dbReference type="eggNOG" id="ENOG5034C2R">
    <property type="taxonomic scope" value="Bacteria"/>
</dbReference>
<dbReference type="OrthoDB" id="369649at2"/>
<evidence type="ECO:0000313" key="3">
    <source>
        <dbReference type="Proteomes" id="UP000006546"/>
    </source>
</evidence>
<reference evidence="3" key="1">
    <citation type="submission" date="2011-04" db="EMBL/GenBank/DDBJ databases">
        <title>The complete genome of Treponema brennaborense DSM 12168.</title>
        <authorList>
            <person name="Lucas S."/>
            <person name="Han J."/>
            <person name="Lapidus A."/>
            <person name="Bruce D."/>
            <person name="Goodwin L."/>
            <person name="Pitluck S."/>
            <person name="Peters L."/>
            <person name="Kyrpides N."/>
            <person name="Mavromatis K."/>
            <person name="Ivanova N."/>
            <person name="Mikhailova N."/>
            <person name="Pagani I."/>
            <person name="Teshima H."/>
            <person name="Detter J.C."/>
            <person name="Tapia R."/>
            <person name="Han C."/>
            <person name="Land M."/>
            <person name="Hauser L."/>
            <person name="Markowitz V."/>
            <person name="Cheng J.-F."/>
            <person name="Hugenholtz P."/>
            <person name="Woyke T."/>
            <person name="Wu D."/>
            <person name="Gronow S."/>
            <person name="Wellnitz S."/>
            <person name="Brambilla E."/>
            <person name="Klenk H.-P."/>
            <person name="Eisen J.A."/>
        </authorList>
    </citation>
    <scope>NUCLEOTIDE SEQUENCE [LARGE SCALE GENOMIC DNA]</scope>
    <source>
        <strain evidence="3">DSM 12168 / CIP 105900 / DD5/3</strain>
    </source>
</reference>
<dbReference type="RefSeq" id="WP_013757786.1">
    <property type="nucleotide sequence ID" value="NC_015500.1"/>
</dbReference>
<feature type="chain" id="PRO_5003317919" description="Outer membrane protein beta-barrel domain-containing protein" evidence="1">
    <location>
        <begin position="21"/>
        <end position="195"/>
    </location>
</feature>
<protein>
    <recommendedName>
        <fullName evidence="4">Outer membrane protein beta-barrel domain-containing protein</fullName>
    </recommendedName>
</protein>
<organism evidence="2 3">
    <name type="scientific">Treponema brennaborense (strain DSM 12168 / CIP 105900 / DD5/3)</name>
    <dbReference type="NCBI Taxonomy" id="906968"/>
    <lineage>
        <taxon>Bacteria</taxon>
        <taxon>Pseudomonadati</taxon>
        <taxon>Spirochaetota</taxon>
        <taxon>Spirochaetia</taxon>
        <taxon>Spirochaetales</taxon>
        <taxon>Treponemataceae</taxon>
        <taxon>Treponema</taxon>
    </lineage>
</organism>
<feature type="signal peptide" evidence="1">
    <location>
        <begin position="1"/>
        <end position="20"/>
    </location>
</feature>
<accession>F4LPX5</accession>
<evidence type="ECO:0008006" key="4">
    <source>
        <dbReference type="Google" id="ProtNLM"/>
    </source>
</evidence>
<sequence length="195" mass="21952">MKHVCLLICTLMLTSGFLCAQEQAVPETPQKEDTFVYKMNQKGDQFIKIGLMLNVPFKPAIQQLHLGGSGTLGYMRFINSSFAVGGDASFAYMTTVGENIFTFIPLMLKVMYQPAFHKFEFPISFGIGGAFENYINDMYFGLVVKPEIGAFFRYSPSWSFGLNAGLYIMPQWCKDASKNYTGIIMDVALTARYHF</sequence>
<keyword evidence="3" id="KW-1185">Reference proteome</keyword>
<name>F4LPX5_TREBD</name>
<dbReference type="AlphaFoldDB" id="F4LPX5"/>
<dbReference type="Proteomes" id="UP000006546">
    <property type="component" value="Chromosome"/>
</dbReference>
<proteinExistence type="predicted"/>
<dbReference type="STRING" id="906968.Trebr_0625"/>
<gene>
    <name evidence="2" type="ordered locus">Trebr_0625</name>
</gene>
<dbReference type="NCBIfam" id="NF047328">
    <property type="entry name" value="OMP_TP0733"/>
    <property type="match status" value="1"/>
</dbReference>
<dbReference type="EMBL" id="CP002696">
    <property type="protein sequence ID" value="AEE16067.1"/>
    <property type="molecule type" value="Genomic_DNA"/>
</dbReference>
<evidence type="ECO:0000256" key="1">
    <source>
        <dbReference type="SAM" id="SignalP"/>
    </source>
</evidence>
<evidence type="ECO:0000313" key="2">
    <source>
        <dbReference type="EMBL" id="AEE16067.1"/>
    </source>
</evidence>
<dbReference type="KEGG" id="tbe:Trebr_0625"/>